<feature type="compositionally biased region" description="Polar residues" evidence="1">
    <location>
        <begin position="109"/>
        <end position="123"/>
    </location>
</feature>
<organism evidence="2 3">
    <name type="scientific">Erythranthe guttata</name>
    <name type="common">Yellow monkey flower</name>
    <name type="synonym">Mimulus guttatus</name>
    <dbReference type="NCBI Taxonomy" id="4155"/>
    <lineage>
        <taxon>Eukaryota</taxon>
        <taxon>Viridiplantae</taxon>
        <taxon>Streptophyta</taxon>
        <taxon>Embryophyta</taxon>
        <taxon>Tracheophyta</taxon>
        <taxon>Spermatophyta</taxon>
        <taxon>Magnoliopsida</taxon>
        <taxon>eudicotyledons</taxon>
        <taxon>Gunneridae</taxon>
        <taxon>Pentapetalae</taxon>
        <taxon>asterids</taxon>
        <taxon>lamiids</taxon>
        <taxon>Lamiales</taxon>
        <taxon>Phrymaceae</taxon>
        <taxon>Erythranthe</taxon>
    </lineage>
</organism>
<feature type="region of interest" description="Disordered" evidence="1">
    <location>
        <begin position="65"/>
        <end position="141"/>
    </location>
</feature>
<keyword evidence="3" id="KW-1185">Reference proteome</keyword>
<proteinExistence type="predicted"/>
<gene>
    <name evidence="2" type="ORF">MIMGU_mgv1a0050551mg</name>
</gene>
<dbReference type="AlphaFoldDB" id="A0A022QR84"/>
<dbReference type="STRING" id="4155.A0A022QR84"/>
<evidence type="ECO:0000313" key="2">
    <source>
        <dbReference type="EMBL" id="EYU30089.1"/>
    </source>
</evidence>
<dbReference type="EMBL" id="KI631110">
    <property type="protein sequence ID" value="EYU30089.1"/>
    <property type="molecule type" value="Genomic_DNA"/>
</dbReference>
<feature type="compositionally biased region" description="Pro residues" evidence="1">
    <location>
        <begin position="79"/>
        <end position="90"/>
    </location>
</feature>
<evidence type="ECO:0000256" key="1">
    <source>
        <dbReference type="SAM" id="MobiDB-lite"/>
    </source>
</evidence>
<evidence type="ECO:0000313" key="3">
    <source>
        <dbReference type="Proteomes" id="UP000030748"/>
    </source>
</evidence>
<feature type="non-terminal residue" evidence="2">
    <location>
        <position position="1"/>
    </location>
</feature>
<name>A0A022QR84_ERYGU</name>
<reference evidence="2 3" key="1">
    <citation type="journal article" date="2013" name="Proc. Natl. Acad. Sci. U.S.A.">
        <title>Fine-scale variation in meiotic recombination in Mimulus inferred from population shotgun sequencing.</title>
        <authorList>
            <person name="Hellsten U."/>
            <person name="Wright K.M."/>
            <person name="Jenkins J."/>
            <person name="Shu S."/>
            <person name="Yuan Y."/>
            <person name="Wessler S.R."/>
            <person name="Schmutz J."/>
            <person name="Willis J.H."/>
            <person name="Rokhsar D.S."/>
        </authorList>
    </citation>
    <scope>NUCLEOTIDE SEQUENCE [LARGE SCALE GENOMIC DNA]</scope>
    <source>
        <strain evidence="3">cv. DUN x IM62</strain>
    </source>
</reference>
<sequence>TTPFDFDAYETKKFEPSGWELALASTPSTNLSTVQERQLGGGLDSLILDSLYDDGAYRGASKQPAPNPFEVNDPFAAVPNPPLAAVPNPPTGQTNNPFGPFEPVYPQPEQLQQQSFVSPQNPFGDTGFETFPPPAPVSTPVFTPAPVSTPVFTPAPPPAFAQTHAMNPFGSTGIV</sequence>
<dbReference type="Proteomes" id="UP000030748">
    <property type="component" value="Unassembled WGS sequence"/>
</dbReference>
<evidence type="ECO:0008006" key="4">
    <source>
        <dbReference type="Google" id="ProtNLM"/>
    </source>
</evidence>
<protein>
    <recommendedName>
        <fullName evidence="4">ENTH domain-containing protein</fullName>
    </recommendedName>
</protein>
<accession>A0A022QR84</accession>